<proteinExistence type="predicted"/>
<keyword evidence="1" id="KW-0802">TPR repeat</keyword>
<dbReference type="InterPro" id="IPR019734">
    <property type="entry name" value="TPR_rpt"/>
</dbReference>
<evidence type="ECO:0000313" key="3">
    <source>
        <dbReference type="EMBL" id="MFD0913916.1"/>
    </source>
</evidence>
<evidence type="ECO:0000313" key="4">
    <source>
        <dbReference type="Proteomes" id="UP001597128"/>
    </source>
</evidence>
<gene>
    <name evidence="3" type="ORF">ACFQ1Z_10190</name>
</gene>
<sequence length="229" mass="25045">MRKTTLMMTIAWLCLHSLPNAAAAEFNSKSAPPIKTVADKACAELAPEESTRLSLIQQMLTEGKPHAALAHLDAIKVKSERAELLRAHGLRQTGRAAQAQGIYEQLANSCVSGHAYRGLGLIASQDGKLPEALRFLKAASNTLPTEHTIRNDYGYVLMQAGQSEPALHEFLTAVELAPDYRQAAHNLVLLLYKQGDIARADAFARQFGLVEDEMQQLKKMTQASNKTNP</sequence>
<reference evidence="4" key="1">
    <citation type="journal article" date="2019" name="Int. J. Syst. Evol. Microbiol.">
        <title>The Global Catalogue of Microorganisms (GCM) 10K type strain sequencing project: providing services to taxonomists for standard genome sequencing and annotation.</title>
        <authorList>
            <consortium name="The Broad Institute Genomics Platform"/>
            <consortium name="The Broad Institute Genome Sequencing Center for Infectious Disease"/>
            <person name="Wu L."/>
            <person name="Ma J."/>
        </authorList>
    </citation>
    <scope>NUCLEOTIDE SEQUENCE [LARGE SCALE GENOMIC DNA]</scope>
    <source>
        <strain evidence="4">CCUG 58412</strain>
    </source>
</reference>
<evidence type="ECO:0000256" key="1">
    <source>
        <dbReference type="PROSITE-ProRule" id="PRU00339"/>
    </source>
</evidence>
<keyword evidence="2" id="KW-0732">Signal</keyword>
<evidence type="ECO:0008006" key="5">
    <source>
        <dbReference type="Google" id="ProtNLM"/>
    </source>
</evidence>
<accession>A0ABW3FAW5</accession>
<protein>
    <recommendedName>
        <fullName evidence="5">Tetratricopeptide repeat protein</fullName>
    </recommendedName>
</protein>
<dbReference type="SUPFAM" id="SSF48452">
    <property type="entry name" value="TPR-like"/>
    <property type="match status" value="1"/>
</dbReference>
<dbReference type="PROSITE" id="PS50005">
    <property type="entry name" value="TPR"/>
    <property type="match status" value="1"/>
</dbReference>
<dbReference type="EMBL" id="JBHTKB010000002">
    <property type="protein sequence ID" value="MFD0913916.1"/>
    <property type="molecule type" value="Genomic_DNA"/>
</dbReference>
<dbReference type="InterPro" id="IPR011990">
    <property type="entry name" value="TPR-like_helical_dom_sf"/>
</dbReference>
<keyword evidence="4" id="KW-1185">Reference proteome</keyword>
<dbReference type="RefSeq" id="WP_379057409.1">
    <property type="nucleotide sequence ID" value="NZ_JBHTKB010000002.1"/>
</dbReference>
<feature type="chain" id="PRO_5045536308" description="Tetratricopeptide repeat protein" evidence="2">
    <location>
        <begin position="24"/>
        <end position="229"/>
    </location>
</feature>
<dbReference type="Proteomes" id="UP001597128">
    <property type="component" value="Unassembled WGS sequence"/>
</dbReference>
<evidence type="ECO:0000256" key="2">
    <source>
        <dbReference type="SAM" id="SignalP"/>
    </source>
</evidence>
<feature type="signal peptide" evidence="2">
    <location>
        <begin position="1"/>
        <end position="23"/>
    </location>
</feature>
<feature type="repeat" description="TPR" evidence="1">
    <location>
        <begin position="147"/>
        <end position="180"/>
    </location>
</feature>
<dbReference type="Gene3D" id="1.25.40.10">
    <property type="entry name" value="Tetratricopeptide repeat domain"/>
    <property type="match status" value="1"/>
</dbReference>
<name>A0ABW3FAW5_9PROT</name>
<comment type="caution">
    <text evidence="3">The sequence shown here is derived from an EMBL/GenBank/DDBJ whole genome shotgun (WGS) entry which is preliminary data.</text>
</comment>
<organism evidence="3 4">
    <name type="scientific">Methylophilus luteus</name>
    <dbReference type="NCBI Taxonomy" id="640108"/>
    <lineage>
        <taxon>Bacteria</taxon>
        <taxon>Pseudomonadati</taxon>
        <taxon>Pseudomonadota</taxon>
        <taxon>Betaproteobacteria</taxon>
        <taxon>Nitrosomonadales</taxon>
        <taxon>Methylophilaceae</taxon>
        <taxon>Methylophilus</taxon>
    </lineage>
</organism>